<dbReference type="Gene3D" id="2.160.20.120">
    <property type="match status" value="1"/>
</dbReference>
<dbReference type="EMBL" id="LKTR01000021">
    <property type="protein sequence ID" value="PKD18789.1"/>
    <property type="molecule type" value="Genomic_DNA"/>
</dbReference>
<dbReference type="InterPro" id="IPR021255">
    <property type="entry name" value="DUF2807"/>
</dbReference>
<gene>
    <name evidence="2" type="ORF">APR40_12695</name>
</gene>
<reference evidence="2 3" key="1">
    <citation type="submission" date="2015-10" db="EMBL/GenBank/DDBJ databases">
        <title>Draft genome sequence of Salegentibacter salinarum KCTC 12975.</title>
        <authorList>
            <person name="Lin W."/>
            <person name="Zheng Q."/>
        </authorList>
    </citation>
    <scope>NUCLEOTIDE SEQUENCE [LARGE SCALE GENOMIC DNA]</scope>
    <source>
        <strain evidence="2 3">KCTC 12974</strain>
    </source>
</reference>
<feature type="domain" description="Putative auto-transporter adhesin head GIN" evidence="1">
    <location>
        <begin position="41"/>
        <end position="220"/>
    </location>
</feature>
<organism evidence="2 3">
    <name type="scientific">Salegentibacter salarius</name>
    <dbReference type="NCBI Taxonomy" id="435906"/>
    <lineage>
        <taxon>Bacteria</taxon>
        <taxon>Pseudomonadati</taxon>
        <taxon>Bacteroidota</taxon>
        <taxon>Flavobacteriia</taxon>
        <taxon>Flavobacteriales</taxon>
        <taxon>Flavobacteriaceae</taxon>
        <taxon>Salegentibacter</taxon>
    </lineage>
</organism>
<name>A0A2N0TVP0_9FLAO</name>
<dbReference type="Proteomes" id="UP000232533">
    <property type="component" value="Unassembled WGS sequence"/>
</dbReference>
<dbReference type="Pfam" id="PF10988">
    <property type="entry name" value="DUF2807"/>
    <property type="match status" value="1"/>
</dbReference>
<evidence type="ECO:0000313" key="3">
    <source>
        <dbReference type="Proteomes" id="UP000232533"/>
    </source>
</evidence>
<evidence type="ECO:0000259" key="1">
    <source>
        <dbReference type="Pfam" id="PF10988"/>
    </source>
</evidence>
<accession>A0A2N0TVP0</accession>
<evidence type="ECO:0000313" key="2">
    <source>
        <dbReference type="EMBL" id="PKD18789.1"/>
    </source>
</evidence>
<comment type="caution">
    <text evidence="2">The sequence shown here is derived from an EMBL/GenBank/DDBJ whole genome shotgun (WGS) entry which is preliminary data.</text>
</comment>
<protein>
    <recommendedName>
        <fullName evidence="1">Putative auto-transporter adhesin head GIN domain-containing protein</fullName>
    </recommendedName>
</protein>
<proteinExistence type="predicted"/>
<dbReference type="AlphaFoldDB" id="A0A2N0TVP0"/>
<sequence length="237" mass="26164">MVKRKIKNFLNQLEMKKYFFALFLMSVGMLSAQELTQDLGDFNEIKVYNGLDVILKEANQNKAIVTGENRTDVKFKMDNGVLKVRMSIDEILDNDNTQITIQFIKLDKIDARQNASIKVDSKLKQESLHLNASEGADIFADVNLSNLYVDANTGAEIEVEGKTEDQEISINTGGKLFAKNLKSTNTIISIKAGGVADITANGRVEAKVRAGGTVNVYGNPKTLDQNTLFGGKVIRKN</sequence>